<dbReference type="Proteomes" id="UP000187609">
    <property type="component" value="Unassembled WGS sequence"/>
</dbReference>
<protein>
    <submittedName>
        <fullName evidence="2">Uncharacterized protein</fullName>
    </submittedName>
</protein>
<reference evidence="2" key="1">
    <citation type="submission" date="2016-11" db="EMBL/GenBank/DDBJ databases">
        <title>The genome of Nicotiana attenuata.</title>
        <authorList>
            <person name="Xu S."/>
            <person name="Brockmoeller T."/>
            <person name="Gaquerel E."/>
            <person name="Navarro A."/>
            <person name="Kuhl H."/>
            <person name="Gase K."/>
            <person name="Ling Z."/>
            <person name="Zhou W."/>
            <person name="Kreitzer C."/>
            <person name="Stanke M."/>
            <person name="Tang H."/>
            <person name="Lyons E."/>
            <person name="Pandey P."/>
            <person name="Pandey S.P."/>
            <person name="Timmermann B."/>
            <person name="Baldwin I.T."/>
        </authorList>
    </citation>
    <scope>NUCLEOTIDE SEQUENCE [LARGE SCALE GENOMIC DNA]</scope>
    <source>
        <strain evidence="2">UT</strain>
    </source>
</reference>
<dbReference type="Gramene" id="OIT35414">
    <property type="protein sequence ID" value="OIT35414"/>
    <property type="gene ID" value="A4A49_54662"/>
</dbReference>
<comment type="caution">
    <text evidence="2">The sequence shown here is derived from an EMBL/GenBank/DDBJ whole genome shotgun (WGS) entry which is preliminary data.</text>
</comment>
<dbReference type="EMBL" id="MJEQ01000565">
    <property type="protein sequence ID" value="OIT35414.1"/>
    <property type="molecule type" value="Genomic_DNA"/>
</dbReference>
<evidence type="ECO:0000313" key="2">
    <source>
        <dbReference type="EMBL" id="OIT35414.1"/>
    </source>
</evidence>
<dbReference type="PANTHER" id="PTHR47031">
    <property type="entry name" value="SAP DNA-BINDING DOMAIN-CONTAINING PROTEIN"/>
    <property type="match status" value="1"/>
</dbReference>
<keyword evidence="3" id="KW-1185">Reference proteome</keyword>
<accession>A0A314L373</accession>
<dbReference type="Pfam" id="PF16294">
    <property type="entry name" value="RSB_motif"/>
    <property type="match status" value="1"/>
</dbReference>
<proteinExistence type="predicted"/>
<evidence type="ECO:0000313" key="3">
    <source>
        <dbReference type="Proteomes" id="UP000187609"/>
    </source>
</evidence>
<dbReference type="InterPro" id="IPR032552">
    <property type="entry name" value="RSB_motif"/>
</dbReference>
<dbReference type="STRING" id="49451.A0A314L373"/>
<feature type="region of interest" description="Disordered" evidence="1">
    <location>
        <begin position="1"/>
        <end position="49"/>
    </location>
</feature>
<dbReference type="PANTHER" id="PTHR47031:SF3">
    <property type="entry name" value="SAP DOMAIN-CONTAINING PROTEIN"/>
    <property type="match status" value="1"/>
</dbReference>
<evidence type="ECO:0000256" key="1">
    <source>
        <dbReference type="SAM" id="MobiDB-lite"/>
    </source>
</evidence>
<sequence>MQNKKLQPPSSLSPPPPLSNPPPSRKLPTTREQHHLLAPPPLTEKLDPPVVTLDDHFRKTKATPRIYYFPLSDEQVVEKLKAQRKSIKQ</sequence>
<gene>
    <name evidence="2" type="ORF">A4A49_54662</name>
</gene>
<name>A0A314L373_NICAT</name>
<dbReference type="SMR" id="A0A314L373"/>
<feature type="compositionally biased region" description="Pro residues" evidence="1">
    <location>
        <begin position="11"/>
        <end position="25"/>
    </location>
</feature>
<dbReference type="AlphaFoldDB" id="A0A314L373"/>
<organism evidence="2 3">
    <name type="scientific">Nicotiana attenuata</name>
    <name type="common">Coyote tobacco</name>
    <dbReference type="NCBI Taxonomy" id="49451"/>
    <lineage>
        <taxon>Eukaryota</taxon>
        <taxon>Viridiplantae</taxon>
        <taxon>Streptophyta</taxon>
        <taxon>Embryophyta</taxon>
        <taxon>Tracheophyta</taxon>
        <taxon>Spermatophyta</taxon>
        <taxon>Magnoliopsida</taxon>
        <taxon>eudicotyledons</taxon>
        <taxon>Gunneridae</taxon>
        <taxon>Pentapetalae</taxon>
        <taxon>asterids</taxon>
        <taxon>lamiids</taxon>
        <taxon>Solanales</taxon>
        <taxon>Solanaceae</taxon>
        <taxon>Nicotianoideae</taxon>
        <taxon>Nicotianeae</taxon>
        <taxon>Nicotiana</taxon>
    </lineage>
</organism>